<comment type="catalytic activity">
    <reaction evidence="4">
        <text>a quinone + NADH + 5 H(+)(in) = a quinol + NAD(+) + 4 H(+)(out)</text>
        <dbReference type="Rhea" id="RHEA:57888"/>
        <dbReference type="ChEBI" id="CHEBI:15378"/>
        <dbReference type="ChEBI" id="CHEBI:24646"/>
        <dbReference type="ChEBI" id="CHEBI:57540"/>
        <dbReference type="ChEBI" id="CHEBI:57945"/>
        <dbReference type="ChEBI" id="CHEBI:132124"/>
    </reaction>
</comment>
<comment type="function">
    <text evidence="4">NDH-1 shuttles electrons from NADH, via FMN and iron-sulfur (Fe-S) centers, to quinones in the respiratory chain. Couples the redox reaction to proton translocation (for every two electrons transferred, four hydrogen ions are translocated across the cytoplasmic membrane), and thus conserves the redox energy in a proton gradient.</text>
</comment>
<dbReference type="InterPro" id="IPR001457">
    <property type="entry name" value="NADH_UbQ/plastoQ_OxRdtase_su6"/>
</dbReference>
<reference evidence="5 6" key="1">
    <citation type="submission" date="2024-06" db="EMBL/GenBank/DDBJ databases">
        <authorList>
            <person name="Li F."/>
        </authorList>
    </citation>
    <scope>NUCLEOTIDE SEQUENCE [LARGE SCALE GENOMIC DNA]</scope>
    <source>
        <strain evidence="5 6">GXAS 311</strain>
    </source>
</reference>
<keyword evidence="4" id="KW-0812">Transmembrane</keyword>
<feature type="transmembrane region" description="Helical" evidence="4">
    <location>
        <begin position="31"/>
        <end position="49"/>
    </location>
</feature>
<dbReference type="Proteomes" id="UP001548189">
    <property type="component" value="Unassembled WGS sequence"/>
</dbReference>
<dbReference type="EMBL" id="JBEVCJ010000004">
    <property type="protein sequence ID" value="MET1254534.1"/>
    <property type="molecule type" value="Genomic_DNA"/>
</dbReference>
<comment type="caution">
    <text evidence="5">The sequence shown here is derived from an EMBL/GenBank/DDBJ whole genome shotgun (WGS) entry which is preliminary data.</text>
</comment>
<sequence>MSFQVLVYYSFAALLIFSALMVVSSKHSVKAALFLVLCFASASAIWLMMEAEFLAISLIVVYVGAVMVLLLFVVMMLDVDYAALRQGFVKKLPIALLIALGFFAILYGFISSGVFSVDKFSNPVAKPDDYSNIKALGRILYTEYVIAFEIAAVILLVAIISAIALTFRGRRNRKTQNINKQLMANKNNRLRIVEVKAVKPQPAQPPQENIAQEKAK</sequence>
<evidence type="ECO:0000256" key="4">
    <source>
        <dbReference type="RuleBase" id="RU004429"/>
    </source>
</evidence>
<evidence type="ECO:0000313" key="5">
    <source>
        <dbReference type="EMBL" id="MET1254534.1"/>
    </source>
</evidence>
<dbReference type="Gene3D" id="1.20.120.1200">
    <property type="entry name" value="NADH-ubiquinone/plastoquinone oxidoreductase chain 6, subunit NuoJ"/>
    <property type="match status" value="1"/>
</dbReference>
<evidence type="ECO:0000313" key="6">
    <source>
        <dbReference type="Proteomes" id="UP001548189"/>
    </source>
</evidence>
<comment type="subunit">
    <text evidence="3">Composed of 13 different subunits. Subunits NuoA, H, J, K, L, M, N constitute the membrane sector of the complex.</text>
</comment>
<gene>
    <name evidence="5" type="ORF">ABVT43_05285</name>
</gene>
<keyword evidence="4" id="KW-0472">Membrane</keyword>
<dbReference type="RefSeq" id="WP_353874096.1">
    <property type="nucleotide sequence ID" value="NZ_JBEVCJ010000004.1"/>
</dbReference>
<keyword evidence="5" id="KW-0560">Oxidoreductase</keyword>
<feature type="transmembrane region" description="Helical" evidence="4">
    <location>
        <begin position="144"/>
        <end position="167"/>
    </location>
</feature>
<dbReference type="InterPro" id="IPR042106">
    <property type="entry name" value="Nuo/plastoQ_OxRdtase_6_NuoJ"/>
</dbReference>
<dbReference type="PANTHER" id="PTHR33269">
    <property type="entry name" value="NADH-UBIQUINONE OXIDOREDUCTASE CHAIN 6"/>
    <property type="match status" value="1"/>
</dbReference>
<name>A0ABV2BRF9_9GAMM</name>
<keyword evidence="4" id="KW-0520">NAD</keyword>
<comment type="similarity">
    <text evidence="1 4">Belongs to the complex I subunit 6 family.</text>
</comment>
<dbReference type="NCBIfam" id="NF005164">
    <property type="entry name" value="PRK06638.1-4"/>
    <property type="match status" value="1"/>
</dbReference>
<dbReference type="Pfam" id="PF00499">
    <property type="entry name" value="Oxidored_q3"/>
    <property type="match status" value="1"/>
</dbReference>
<protein>
    <recommendedName>
        <fullName evidence="2 4">NADH-quinone oxidoreductase subunit J</fullName>
        <ecNumber evidence="4">7.1.1.-</ecNumber>
    </recommendedName>
</protein>
<feature type="transmembrane region" description="Helical" evidence="4">
    <location>
        <begin position="55"/>
        <end position="79"/>
    </location>
</feature>
<keyword evidence="6" id="KW-1185">Reference proteome</keyword>
<proteinExistence type="inferred from homology"/>
<keyword evidence="4" id="KW-0874">Quinone</keyword>
<feature type="transmembrane region" description="Helical" evidence="4">
    <location>
        <begin position="6"/>
        <end position="24"/>
    </location>
</feature>
<keyword evidence="4" id="KW-1003">Cell membrane</keyword>
<organism evidence="5 6">
    <name type="scientific">Aliikangiella maris</name>
    <dbReference type="NCBI Taxonomy" id="3162458"/>
    <lineage>
        <taxon>Bacteria</taxon>
        <taxon>Pseudomonadati</taxon>
        <taxon>Pseudomonadota</taxon>
        <taxon>Gammaproteobacteria</taxon>
        <taxon>Oceanospirillales</taxon>
        <taxon>Pleioneaceae</taxon>
        <taxon>Aliikangiella</taxon>
    </lineage>
</organism>
<evidence type="ECO:0000256" key="2">
    <source>
        <dbReference type="ARBA" id="ARBA00019907"/>
    </source>
</evidence>
<dbReference type="GO" id="GO:0050136">
    <property type="term" value="F:NADH dehydrogenase (quinone) (non-electrogenic) activity"/>
    <property type="evidence" value="ECO:0007669"/>
    <property type="project" value="UniProtKB-EC"/>
</dbReference>
<feature type="transmembrane region" description="Helical" evidence="4">
    <location>
        <begin position="91"/>
        <end position="110"/>
    </location>
</feature>
<comment type="subcellular location">
    <subcellularLocation>
        <location evidence="4">Cell membrane</location>
        <topology evidence="4">Multi-pass membrane protein</topology>
    </subcellularLocation>
</comment>
<keyword evidence="4" id="KW-1133">Transmembrane helix</keyword>
<evidence type="ECO:0000256" key="1">
    <source>
        <dbReference type="ARBA" id="ARBA00005698"/>
    </source>
</evidence>
<dbReference type="PANTHER" id="PTHR33269:SF17">
    <property type="entry name" value="NADH-UBIQUINONE OXIDOREDUCTASE CHAIN 6"/>
    <property type="match status" value="1"/>
</dbReference>
<evidence type="ECO:0000256" key="3">
    <source>
        <dbReference type="ARBA" id="ARBA00025811"/>
    </source>
</evidence>
<dbReference type="EC" id="7.1.1.-" evidence="4"/>
<accession>A0ABV2BRF9</accession>